<proteinExistence type="predicted"/>
<dbReference type="InterPro" id="IPR036770">
    <property type="entry name" value="Ankyrin_rpt-contain_sf"/>
</dbReference>
<name>A0A5K7ZNN7_9BACT</name>
<organism evidence="2 3">
    <name type="scientific">Desulfosarcina ovata subsp. sediminis</name>
    <dbReference type="NCBI Taxonomy" id="885957"/>
    <lineage>
        <taxon>Bacteria</taxon>
        <taxon>Pseudomonadati</taxon>
        <taxon>Thermodesulfobacteriota</taxon>
        <taxon>Desulfobacteria</taxon>
        <taxon>Desulfobacterales</taxon>
        <taxon>Desulfosarcinaceae</taxon>
        <taxon>Desulfosarcina</taxon>
    </lineage>
</organism>
<accession>A0A5K7ZNN7</accession>
<evidence type="ECO:0000313" key="3">
    <source>
        <dbReference type="Proteomes" id="UP000425960"/>
    </source>
</evidence>
<keyword evidence="1" id="KW-0812">Transmembrane</keyword>
<dbReference type="EMBL" id="AP021876">
    <property type="protein sequence ID" value="BBO82851.1"/>
    <property type="molecule type" value="Genomic_DNA"/>
</dbReference>
<evidence type="ECO:0000313" key="2">
    <source>
        <dbReference type="EMBL" id="BBO82851.1"/>
    </source>
</evidence>
<dbReference type="SUPFAM" id="SSF48403">
    <property type="entry name" value="Ankyrin repeat"/>
    <property type="match status" value="1"/>
</dbReference>
<dbReference type="AlphaFoldDB" id="A0A5K7ZNN7"/>
<dbReference type="KEGG" id="dov:DSCO28_34170"/>
<evidence type="ECO:0008006" key="4">
    <source>
        <dbReference type="Google" id="ProtNLM"/>
    </source>
</evidence>
<sequence length="402" mass="42670">MLVSLFGFAFLAIGGWELWSAYTFASHATIRPGTFKGYHTVFHETTITDSDGHSRPSRTEEALPMFSYTDADGRIHAITGAKDHPFRHLEYGQSVEVLVPRDPSLQPRLGDSLSLYGKESLSCLVGVAMVLLSLAGVRGVSVVMGPAGILRRVGDARLPIGGMALMLGGFLLLAASVMVLAYFYSLERNDPALLGAIEAGDEQKALFLATECRGVDAKNASGETAMVAALKAGQAYVADAILDCFWISAGAVSKQGDSTVRLAAELEAPRLVRRLVKKGGPAMDVPPALVHDWINAGDAAAIQILVENGFDLRQTYRQRSFGDLALIAGQPAIARLIHDHGARFTAPPAFIALALDDAAALKAALGASGEENPRFNGWTLDQFATKINRNALLAAAQSTAAP</sequence>
<feature type="transmembrane region" description="Helical" evidence="1">
    <location>
        <begin position="124"/>
        <end position="150"/>
    </location>
</feature>
<dbReference type="Proteomes" id="UP000425960">
    <property type="component" value="Chromosome"/>
</dbReference>
<keyword evidence="1" id="KW-0472">Membrane</keyword>
<gene>
    <name evidence="2" type="ORF">DSCO28_34170</name>
</gene>
<keyword evidence="1" id="KW-1133">Transmembrane helix</keyword>
<reference evidence="2 3" key="1">
    <citation type="submission" date="2019-11" db="EMBL/GenBank/DDBJ databases">
        <title>Comparative genomics of hydrocarbon-degrading Desulfosarcina strains.</title>
        <authorList>
            <person name="Watanabe M."/>
            <person name="Kojima H."/>
            <person name="Fukui M."/>
        </authorList>
    </citation>
    <scope>NUCLEOTIDE SEQUENCE [LARGE SCALE GENOMIC DNA]</scope>
    <source>
        <strain evidence="2 3">28bB2T</strain>
    </source>
</reference>
<protein>
    <recommendedName>
        <fullName evidence="4">DUF3592 domain-containing protein</fullName>
    </recommendedName>
</protein>
<dbReference type="Gene3D" id="1.25.40.20">
    <property type="entry name" value="Ankyrin repeat-containing domain"/>
    <property type="match status" value="1"/>
</dbReference>
<feature type="transmembrane region" description="Helical" evidence="1">
    <location>
        <begin position="162"/>
        <end position="184"/>
    </location>
</feature>
<evidence type="ECO:0000256" key="1">
    <source>
        <dbReference type="SAM" id="Phobius"/>
    </source>
</evidence>